<dbReference type="RefSeq" id="WP_394831083.1">
    <property type="nucleotide sequence ID" value="NZ_CP089929.1"/>
</dbReference>
<dbReference type="Proteomes" id="UP001374803">
    <property type="component" value="Chromosome"/>
</dbReference>
<name>A0ABZ2KUN8_9BACT</name>
<sequence>MWRLYEEYYDNVTYDLFRSDLAEKECVHLGFDAKDRSFSVVRGFSTAMVYSQEYQNEKVGVLFTGDSIFHPDYWGRQTAVHKSLMWTVLEWKLKNPTRQLYYLFPCSGCRTYLFMARNLPEHWPHFRHGLPERQRGLRDALARRKFGDAWKPERGVVSFGEKQAVLKGHVAPFTDEVRAMEEIQFFMKANPGFETGDELVIVAPLDFKFLRTFTWKLVKRAVRGRR</sequence>
<gene>
    <name evidence="1" type="ORF">LVJ94_31685</name>
</gene>
<dbReference type="EMBL" id="CP089983">
    <property type="protein sequence ID" value="WXB01468.1"/>
    <property type="molecule type" value="Genomic_DNA"/>
</dbReference>
<organism evidence="1 2">
    <name type="scientific">Pendulispora rubella</name>
    <dbReference type="NCBI Taxonomy" id="2741070"/>
    <lineage>
        <taxon>Bacteria</taxon>
        <taxon>Pseudomonadati</taxon>
        <taxon>Myxococcota</taxon>
        <taxon>Myxococcia</taxon>
        <taxon>Myxococcales</taxon>
        <taxon>Sorangiineae</taxon>
        <taxon>Pendulisporaceae</taxon>
        <taxon>Pendulispora</taxon>
    </lineage>
</organism>
<keyword evidence="2" id="KW-1185">Reference proteome</keyword>
<evidence type="ECO:0000313" key="2">
    <source>
        <dbReference type="Proteomes" id="UP001374803"/>
    </source>
</evidence>
<reference evidence="1" key="1">
    <citation type="submission" date="2021-12" db="EMBL/GenBank/DDBJ databases">
        <title>Discovery of the Pendulisporaceae a myxobacterial family with distinct sporulation behavior and unique specialized metabolism.</title>
        <authorList>
            <person name="Garcia R."/>
            <person name="Popoff A."/>
            <person name="Bader C.D."/>
            <person name="Loehr J."/>
            <person name="Walesch S."/>
            <person name="Walt C."/>
            <person name="Boldt J."/>
            <person name="Bunk B."/>
            <person name="Haeckl F.J.F.P.J."/>
            <person name="Gunesch A.P."/>
            <person name="Birkelbach J."/>
            <person name="Nuebel U."/>
            <person name="Pietschmann T."/>
            <person name="Bach T."/>
            <person name="Mueller R."/>
        </authorList>
    </citation>
    <scope>NUCLEOTIDE SEQUENCE</scope>
    <source>
        <strain evidence="1">MSr11367</strain>
    </source>
</reference>
<protein>
    <recommendedName>
        <fullName evidence="3">GNAT family N-acetyltransferase</fullName>
    </recommendedName>
</protein>
<evidence type="ECO:0008006" key="3">
    <source>
        <dbReference type="Google" id="ProtNLM"/>
    </source>
</evidence>
<accession>A0ABZ2KUN8</accession>
<evidence type="ECO:0000313" key="1">
    <source>
        <dbReference type="EMBL" id="WXB01468.1"/>
    </source>
</evidence>
<proteinExistence type="predicted"/>